<keyword evidence="6 8" id="KW-0472">Membrane</keyword>
<sequence length="1066" mass="118260">MKKLLVYFTMFFVFVVSYAQEIEVTGKVLDGATGDPIPGVFILLKESSVIAETSFDGSYLIKAEIGKSMEVSYPGYVTKIVVITSSMIDVELEEDTEESFLNEVVIIGYGSERRELVAGSFSSIRPEAIEKNNPIRIEQALQGRVSGVQVSSNSGSPGSSLNIRIRGITTNGNNSPLVIVDGVQVGTDLSIIDPNDIAKFDIIKDASTAIYGVQGANGVILITTKSGEAKTKTKFTYNASLTLQETTKKLNLLKGLEYAALVNEIEAADGNVAPFQLQNITSETDWQEQLFQTSPMITHYIGASGGGEKYTYNISGSFLDQEGIIAPQKSSFSRWTVKSNLGFKLTDDLKLNTLLLYTNNVRKTIPEGDRGSILYYANNASPLTPIYDGTDGTGPSRGFSYIEKGNEIVNPFAVIHNTYNATRVNRFTGKVEFEYEPIEKLKITSRYNFNYSNVEGREFFPLQFYGQNKVVNNVSLNTANTAFDLDRNDNGERDVFSRVNENTQNYHDYTFENFANYDFTIGENNNFQTMLGFSLRSEQSKGVYGSGFLTANESWDNAYLFNTQSDINDLHIYLDPIKNEIVDESIREKINSDSFNVEDRWVSAFARVQYDYMEKYIVSAMMRRDASTRFGPENRVGYFPSFSAAWVLHNEDFINNVIFSNFKFRASWGITGNDKIPSYRWIGVLQGTNGEATYPFGDVLSFGNALGALSNKKLQWETNYQTNIGVDLGFLNNNLNLSFDYFKKRTEDLLVIPEVSALLGTSAGGGQAPVINAGIVENQGFDLDLDYTHYFTDDISLNLNYNLTSINNEVIDVNNAAGFIPGGEFSLDQQPSRMQKGLPIGAFYGLKTDGVFQTQAEIDALAVDRNNDGILDEYQPGAAPGDLKYVDIDGNGYIEFGSDKDFTMIGNPIPDVTMGGGFNLKVHGFDFGASFYASLGNDIVRSYERFESYSNKLSLYNGRWTGPGTSNEIPRASTKAANNQLFSSFYVEDGSFLRIQNVQLGYTLGGNQIKGIDKLRIFIAANNLYTFTKYRGYDPDISNENAIGAGVDLGQYPQARMFITGIKVSF</sequence>
<feature type="domain" description="TonB-dependent receptor plug" evidence="9">
    <location>
        <begin position="117"/>
        <end position="219"/>
    </location>
</feature>
<dbReference type="Gene3D" id="2.40.170.20">
    <property type="entry name" value="TonB-dependent receptor, beta-barrel domain"/>
    <property type="match status" value="1"/>
</dbReference>
<dbReference type="PROSITE" id="PS52016">
    <property type="entry name" value="TONB_DEPENDENT_REC_3"/>
    <property type="match status" value="1"/>
</dbReference>
<dbReference type="PANTHER" id="PTHR30069">
    <property type="entry name" value="TONB-DEPENDENT OUTER MEMBRANE RECEPTOR"/>
    <property type="match status" value="1"/>
</dbReference>
<dbReference type="InterPro" id="IPR036942">
    <property type="entry name" value="Beta-barrel_TonB_sf"/>
</dbReference>
<reference evidence="10 11" key="1">
    <citation type="submission" date="2024-05" db="EMBL/GenBank/DDBJ databases">
        <authorList>
            <person name="Duchaud E."/>
        </authorList>
    </citation>
    <scope>NUCLEOTIDE SEQUENCE [LARGE SCALE GENOMIC DNA]</scope>
    <source>
        <strain evidence="10">Ena-SAMPLE-TAB-13-05-2024-13:56:06:370-140305</strain>
    </source>
</reference>
<dbReference type="Gene3D" id="2.170.130.10">
    <property type="entry name" value="TonB-dependent receptor, plug domain"/>
    <property type="match status" value="1"/>
</dbReference>
<evidence type="ECO:0000256" key="2">
    <source>
        <dbReference type="ARBA" id="ARBA00022448"/>
    </source>
</evidence>
<evidence type="ECO:0000313" key="11">
    <source>
        <dbReference type="Proteomes" id="UP001497602"/>
    </source>
</evidence>
<dbReference type="Proteomes" id="UP001497602">
    <property type="component" value="Unassembled WGS sequence"/>
</dbReference>
<evidence type="ECO:0000256" key="8">
    <source>
        <dbReference type="PROSITE-ProRule" id="PRU01360"/>
    </source>
</evidence>
<dbReference type="RefSeq" id="WP_348739415.1">
    <property type="nucleotide sequence ID" value="NZ_CAXJRC010000042.1"/>
</dbReference>
<keyword evidence="7 8" id="KW-0998">Cell outer membrane</keyword>
<organism evidence="10 11">
    <name type="scientific">Tenacibaculum vairaonense</name>
    <dbReference type="NCBI Taxonomy" id="3137860"/>
    <lineage>
        <taxon>Bacteria</taxon>
        <taxon>Pseudomonadati</taxon>
        <taxon>Bacteroidota</taxon>
        <taxon>Flavobacteriia</taxon>
        <taxon>Flavobacteriales</taxon>
        <taxon>Flavobacteriaceae</taxon>
        <taxon>Tenacibaculum</taxon>
    </lineage>
</organism>
<dbReference type="Pfam" id="PF07715">
    <property type="entry name" value="Plug"/>
    <property type="match status" value="1"/>
</dbReference>
<dbReference type="Gene3D" id="2.60.40.1120">
    <property type="entry name" value="Carboxypeptidase-like, regulatory domain"/>
    <property type="match status" value="1"/>
</dbReference>
<dbReference type="InterPro" id="IPR023996">
    <property type="entry name" value="TonB-dep_OMP_SusC/RagA"/>
</dbReference>
<protein>
    <submittedName>
        <fullName evidence="10">TonB-dependent starch-binding outer membrane protein SusC</fullName>
    </submittedName>
</protein>
<evidence type="ECO:0000256" key="7">
    <source>
        <dbReference type="ARBA" id="ARBA00023237"/>
    </source>
</evidence>
<evidence type="ECO:0000256" key="6">
    <source>
        <dbReference type="ARBA" id="ARBA00023136"/>
    </source>
</evidence>
<dbReference type="EMBL" id="CAXJRC010000042">
    <property type="protein sequence ID" value="CAL2107819.1"/>
    <property type="molecule type" value="Genomic_DNA"/>
</dbReference>
<keyword evidence="5" id="KW-0732">Signal</keyword>
<evidence type="ECO:0000256" key="1">
    <source>
        <dbReference type="ARBA" id="ARBA00004571"/>
    </source>
</evidence>
<dbReference type="InterPro" id="IPR037066">
    <property type="entry name" value="Plug_dom_sf"/>
</dbReference>
<dbReference type="NCBIfam" id="TIGR04057">
    <property type="entry name" value="SusC_RagA_signa"/>
    <property type="match status" value="1"/>
</dbReference>
<keyword evidence="3 8" id="KW-1134">Transmembrane beta strand</keyword>
<comment type="similarity">
    <text evidence="8">Belongs to the TonB-dependent receptor family.</text>
</comment>
<dbReference type="Pfam" id="PF13715">
    <property type="entry name" value="CarbopepD_reg_2"/>
    <property type="match status" value="1"/>
</dbReference>
<dbReference type="InterPro" id="IPR012910">
    <property type="entry name" value="Plug_dom"/>
</dbReference>
<name>A0ABP1FHW3_9FLAO</name>
<gene>
    <name evidence="10" type="ORF">T190115A13A_50061</name>
</gene>
<keyword evidence="11" id="KW-1185">Reference proteome</keyword>
<proteinExistence type="inferred from homology"/>
<evidence type="ECO:0000256" key="3">
    <source>
        <dbReference type="ARBA" id="ARBA00022452"/>
    </source>
</evidence>
<comment type="caution">
    <text evidence="10">The sequence shown here is derived from an EMBL/GenBank/DDBJ whole genome shotgun (WGS) entry which is preliminary data.</text>
</comment>
<evidence type="ECO:0000256" key="4">
    <source>
        <dbReference type="ARBA" id="ARBA00022692"/>
    </source>
</evidence>
<dbReference type="InterPro" id="IPR023997">
    <property type="entry name" value="TonB-dep_OMP_SusC/RagA_CS"/>
</dbReference>
<dbReference type="InterPro" id="IPR008969">
    <property type="entry name" value="CarboxyPept-like_regulatory"/>
</dbReference>
<dbReference type="SUPFAM" id="SSF49464">
    <property type="entry name" value="Carboxypeptidase regulatory domain-like"/>
    <property type="match status" value="1"/>
</dbReference>
<keyword evidence="4 8" id="KW-0812">Transmembrane</keyword>
<dbReference type="InterPro" id="IPR039426">
    <property type="entry name" value="TonB-dep_rcpt-like"/>
</dbReference>
<accession>A0ABP1FHW3</accession>
<dbReference type="SUPFAM" id="SSF56935">
    <property type="entry name" value="Porins"/>
    <property type="match status" value="1"/>
</dbReference>
<evidence type="ECO:0000313" key="10">
    <source>
        <dbReference type="EMBL" id="CAL2107819.1"/>
    </source>
</evidence>
<evidence type="ECO:0000256" key="5">
    <source>
        <dbReference type="ARBA" id="ARBA00022729"/>
    </source>
</evidence>
<dbReference type="NCBIfam" id="TIGR04056">
    <property type="entry name" value="OMP_RagA_SusC"/>
    <property type="match status" value="1"/>
</dbReference>
<keyword evidence="2 8" id="KW-0813">Transport</keyword>
<evidence type="ECO:0000259" key="9">
    <source>
        <dbReference type="Pfam" id="PF07715"/>
    </source>
</evidence>
<dbReference type="PANTHER" id="PTHR30069:SF29">
    <property type="entry name" value="HEMOGLOBIN AND HEMOGLOBIN-HAPTOGLOBIN-BINDING PROTEIN 1-RELATED"/>
    <property type="match status" value="1"/>
</dbReference>
<comment type="subcellular location">
    <subcellularLocation>
        <location evidence="1 8">Cell outer membrane</location>
        <topology evidence="1 8">Multi-pass membrane protein</topology>
    </subcellularLocation>
</comment>